<gene>
    <name evidence="2" type="ORF">CTB96_09845</name>
</gene>
<organism evidence="2 3">
    <name type="scientific">Cryobacterium arcticum</name>
    <dbReference type="NCBI Taxonomy" id="670052"/>
    <lineage>
        <taxon>Bacteria</taxon>
        <taxon>Bacillati</taxon>
        <taxon>Actinomycetota</taxon>
        <taxon>Actinomycetes</taxon>
        <taxon>Micrococcales</taxon>
        <taxon>Microbacteriaceae</taxon>
        <taxon>Cryobacterium</taxon>
    </lineage>
</organism>
<accession>A0A317ZQI7</accession>
<sequence>MDFSALLRDAELGLPTEPRELYEQLPKKQEGWGYLRDVQAQILTRWHEVRDTRDIVVKVNTGGGKTIDGLVMLQSYLNEGIAPALYVAPDSYLVSQVISEAEHLGIQAVTDPEDSRYFSGEAIAVVTAAKLFNGRSVFSDNRPTSQRVPIGAVVIDDAHAILSILRGQMSLEIPRKNATFDQLLNLFEDDLKEQSPDALLDIREATGGGFVRVPFWAVNSKIDALRGILRAHSPANTSDFSWDAIREVLELCRIVFTRSAITIVPPCPPIQRVSSYVEAKRRIFLTATLANDSSLVTDFGVEPDLARAPIQPLTAGDIGERLILAPQEINPSISAEDIRAAVHELSKSQNTLVIVPSDKAMDRWDGLADARADKSNMKQTVANMKAGHVGLVVMANKYDGIDLPQRACRILVLDGLPESFSGDERLEALLAKSAAGIDDRQVQRLEQGMGRAVRSNEDHCVVFLIGKRLAQLTVDPRTLERFSPATQAQLKASRTVARTMDNTPLSKIVETARQALDRDESWVTFAKRALRGIDPGLARVEESAPALRRSFDDAVAGDLHGAAEQLAVAAEACVDPRLAGQLLEQQAVYIGRYDPATAQSVLAVARAKNPYVVRPLSGLTFRPISYLGAQADKMSTRLTRMFGTPAHMRVGIEGVLERLAFDPTAVEEFEEALMELGLFLGIGSQRPERELGNGPDNLWAIESGRYWVIEAKSGATSEFVGKRDAAQLGAALQWFGNKYPVDQAATPVMIHHSRKLYSDATAPTGMRVLNMRAMGELSASVRSLSEGLAAEGWNDLGRVAALIEGNRLHPDGLTARLIAPTGGTS</sequence>
<keyword evidence="3" id="KW-1185">Reference proteome</keyword>
<dbReference type="SMART" id="SM00491">
    <property type="entry name" value="HELICc2"/>
    <property type="match status" value="1"/>
</dbReference>
<dbReference type="Pfam" id="PF13307">
    <property type="entry name" value="Helicase_C_2"/>
    <property type="match status" value="1"/>
</dbReference>
<dbReference type="AlphaFoldDB" id="A0A317ZQI7"/>
<feature type="domain" description="Helicase ATP-binding" evidence="1">
    <location>
        <begin position="46"/>
        <end position="307"/>
    </location>
</feature>
<reference evidence="2 3" key="1">
    <citation type="submission" date="2018-05" db="EMBL/GenBank/DDBJ databases">
        <title>Genetic diversity of glacier-inhabiting Cryobacterium bacteria in China and description of Cryobacterium mengkeensis sp. nov. and Arthrobacter glacialis sp. nov.</title>
        <authorList>
            <person name="Liu Q."/>
            <person name="Xin Y.-H."/>
        </authorList>
    </citation>
    <scope>NUCLEOTIDE SEQUENCE [LARGE SCALE GENOMIC DNA]</scope>
    <source>
        <strain evidence="2 3">SK-1</strain>
    </source>
</reference>
<evidence type="ECO:0000313" key="2">
    <source>
        <dbReference type="EMBL" id="PXA68762.1"/>
    </source>
</evidence>
<dbReference type="RefSeq" id="WP_110128408.1">
    <property type="nucleotide sequence ID" value="NZ_QHLY01000012.1"/>
</dbReference>
<dbReference type="GO" id="GO:0004386">
    <property type="term" value="F:helicase activity"/>
    <property type="evidence" value="ECO:0007669"/>
    <property type="project" value="InterPro"/>
</dbReference>
<dbReference type="InterPro" id="IPR014001">
    <property type="entry name" value="Helicase_ATP-bd"/>
</dbReference>
<dbReference type="SUPFAM" id="SSF52540">
    <property type="entry name" value="P-loop containing nucleoside triphosphate hydrolases"/>
    <property type="match status" value="1"/>
</dbReference>
<comment type="caution">
    <text evidence="2">The sequence shown here is derived from an EMBL/GenBank/DDBJ whole genome shotgun (WGS) entry which is preliminary data.</text>
</comment>
<dbReference type="Pfam" id="PF00270">
    <property type="entry name" value="DEAD"/>
    <property type="match status" value="1"/>
</dbReference>
<dbReference type="OrthoDB" id="366844at2"/>
<dbReference type="PROSITE" id="PS51192">
    <property type="entry name" value="HELICASE_ATP_BIND_1"/>
    <property type="match status" value="1"/>
</dbReference>
<dbReference type="GO" id="GO:0006139">
    <property type="term" value="P:nucleobase-containing compound metabolic process"/>
    <property type="evidence" value="ECO:0007669"/>
    <property type="project" value="InterPro"/>
</dbReference>
<proteinExistence type="predicted"/>
<dbReference type="InterPro" id="IPR027417">
    <property type="entry name" value="P-loop_NTPase"/>
</dbReference>
<dbReference type="GO" id="GO:0016818">
    <property type="term" value="F:hydrolase activity, acting on acid anhydrides, in phosphorus-containing anhydrides"/>
    <property type="evidence" value="ECO:0007669"/>
    <property type="project" value="InterPro"/>
</dbReference>
<dbReference type="GO" id="GO:0005524">
    <property type="term" value="F:ATP binding"/>
    <property type="evidence" value="ECO:0007669"/>
    <property type="project" value="InterPro"/>
</dbReference>
<dbReference type="Gene3D" id="3.40.50.300">
    <property type="entry name" value="P-loop containing nucleotide triphosphate hydrolases"/>
    <property type="match status" value="2"/>
</dbReference>
<dbReference type="InterPro" id="IPR006555">
    <property type="entry name" value="ATP-dep_Helicase_C"/>
</dbReference>
<dbReference type="EMBL" id="QHLY01000012">
    <property type="protein sequence ID" value="PXA68762.1"/>
    <property type="molecule type" value="Genomic_DNA"/>
</dbReference>
<dbReference type="Proteomes" id="UP000246722">
    <property type="component" value="Unassembled WGS sequence"/>
</dbReference>
<evidence type="ECO:0000313" key="3">
    <source>
        <dbReference type="Proteomes" id="UP000246722"/>
    </source>
</evidence>
<name>A0A317ZQI7_9MICO</name>
<protein>
    <recommendedName>
        <fullName evidence="1">Helicase ATP-binding domain-containing protein</fullName>
    </recommendedName>
</protein>
<dbReference type="GO" id="GO:0003676">
    <property type="term" value="F:nucleic acid binding"/>
    <property type="evidence" value="ECO:0007669"/>
    <property type="project" value="InterPro"/>
</dbReference>
<evidence type="ECO:0000259" key="1">
    <source>
        <dbReference type="PROSITE" id="PS51192"/>
    </source>
</evidence>
<dbReference type="InterPro" id="IPR011545">
    <property type="entry name" value="DEAD/DEAH_box_helicase_dom"/>
</dbReference>